<gene>
    <name evidence="1" type="ORF">HDF23_005541</name>
</gene>
<proteinExistence type="predicted"/>
<evidence type="ECO:0000313" key="1">
    <source>
        <dbReference type="EMBL" id="MBB6112758.1"/>
    </source>
</evidence>
<comment type="caution">
    <text evidence="1">The sequence shown here is derived from an EMBL/GenBank/DDBJ whole genome shotgun (WGS) entry which is preliminary data.</text>
</comment>
<dbReference type="RefSeq" id="WP_076378492.1">
    <property type="nucleotide sequence ID" value="NZ_FTMG01000022.1"/>
</dbReference>
<name>A0ABR6PSJ5_9SPHI</name>
<dbReference type="EMBL" id="JACHCB010000022">
    <property type="protein sequence ID" value="MBB6112758.1"/>
    <property type="molecule type" value="Genomic_DNA"/>
</dbReference>
<organism evidence="1 2">
    <name type="scientific">Mucilaginibacter lappiensis</name>
    <dbReference type="NCBI Taxonomy" id="354630"/>
    <lineage>
        <taxon>Bacteria</taxon>
        <taxon>Pseudomonadati</taxon>
        <taxon>Bacteroidota</taxon>
        <taxon>Sphingobacteriia</taxon>
        <taxon>Sphingobacteriales</taxon>
        <taxon>Sphingobacteriaceae</taxon>
        <taxon>Mucilaginibacter</taxon>
    </lineage>
</organism>
<sequence>MGKRVEYPNASFKSAQELASAVDSLGGTCSAELCAEKMGNKLGGGFFYIVSSAQKFNLVSQKSGQLTLTPLYRDIKLAYTEEERKLLLARSFLSPPVFLRLYERFKGKELPIGMLDKMLIKEYEVDENAAGRIKKYFIEGAKTTELLNAQNQLVLFDNGNGFKVEESNTDDIANQKDISEASVEPTIISLSDLDEFTFHITGPGINSRIAIREEEDFIILEAMIKKIKKKFDFSI</sequence>
<keyword evidence="2" id="KW-1185">Reference proteome</keyword>
<evidence type="ECO:0000313" key="2">
    <source>
        <dbReference type="Proteomes" id="UP000541583"/>
    </source>
</evidence>
<reference evidence="1 2" key="1">
    <citation type="submission" date="2020-08" db="EMBL/GenBank/DDBJ databases">
        <title>Genomic Encyclopedia of Type Strains, Phase IV (KMG-V): Genome sequencing to study the core and pangenomes of soil and plant-associated prokaryotes.</title>
        <authorList>
            <person name="Whitman W."/>
        </authorList>
    </citation>
    <scope>NUCLEOTIDE SEQUENCE [LARGE SCALE GENOMIC DNA]</scope>
    <source>
        <strain evidence="1 2">ANJLi2</strain>
    </source>
</reference>
<accession>A0ABR6PSJ5</accession>
<dbReference type="Proteomes" id="UP000541583">
    <property type="component" value="Unassembled WGS sequence"/>
</dbReference>
<protein>
    <submittedName>
        <fullName evidence="1">Uncharacterized protein</fullName>
    </submittedName>
</protein>